<feature type="domain" description="Peptidase A1" evidence="9">
    <location>
        <begin position="184"/>
        <end position="528"/>
    </location>
</feature>
<dbReference type="PROSITE" id="PS00141">
    <property type="entry name" value="ASP_PROTEASE"/>
    <property type="match status" value="1"/>
</dbReference>
<evidence type="ECO:0000259" key="9">
    <source>
        <dbReference type="PROSITE" id="PS51767"/>
    </source>
</evidence>
<dbReference type="EMBL" id="CP144750">
    <property type="protein sequence ID" value="WVZ81616.1"/>
    <property type="molecule type" value="Genomic_DNA"/>
</dbReference>
<dbReference type="InterPro" id="IPR001461">
    <property type="entry name" value="Aspartic_peptidase_A1"/>
</dbReference>
<dbReference type="Pfam" id="PF14543">
    <property type="entry name" value="TAXi_N"/>
    <property type="match status" value="1"/>
</dbReference>
<feature type="disulfide bond" evidence="6">
    <location>
        <begin position="438"/>
        <end position="489"/>
    </location>
</feature>
<feature type="region of interest" description="Disordered" evidence="8">
    <location>
        <begin position="142"/>
        <end position="168"/>
    </location>
</feature>
<dbReference type="InterPro" id="IPR033121">
    <property type="entry name" value="PEPTIDASE_A1"/>
</dbReference>
<evidence type="ECO:0000256" key="1">
    <source>
        <dbReference type="ARBA" id="ARBA00007447"/>
    </source>
</evidence>
<dbReference type="GO" id="GO:0006508">
    <property type="term" value="P:proteolysis"/>
    <property type="evidence" value="ECO:0007669"/>
    <property type="project" value="UniProtKB-KW"/>
</dbReference>
<protein>
    <recommendedName>
        <fullName evidence="9">Peptidase A1 domain-containing protein</fullName>
    </recommendedName>
</protein>
<dbReference type="FunFam" id="2.40.70.10:FF:000015">
    <property type="entry name" value="Aspartyl protease family protein"/>
    <property type="match status" value="1"/>
</dbReference>
<keyword evidence="6" id="KW-1015">Disulfide bond</keyword>
<dbReference type="InterPro" id="IPR001969">
    <property type="entry name" value="Aspartic_peptidase_AS"/>
</dbReference>
<gene>
    <name evidence="10" type="ORF">U9M48_028971</name>
</gene>
<sequence>MAAAPVTSFRRQDEDEEEQRPRLPNGDVVIVVPRDGHELPASSSSRNGAGVAAPLLDHAASGAGAADAPEDDDEERPRAPGETFSPWRAAAAAAALLLAALAVAGYACLYARGDAGAAWGLLATREGDGRAARASFLLPLYPKPPRRGAGAGGKRAGGRDEPPQNSTQAFPFPLAGNISPQGLYYTTISLGNPPRPYFLDVDTGSYITWIQCDAPCTRCAKGAHPLYRPARGSKIPASDPLCEGAQHSSDQCDYDVNYADGSSSMGAYVRDNMQLISEDGERENADIVFGCAYDQQGNLLDALENIDGMLGLSNQALSLPTQLASRGIISNVFGHCMTRDPSAGGYLFLGDDYIPRWGMTWVPIRNGPADIIRKAQVQQVNHGDQQLNVEGKLTQVIFDSGSTYTYFPHEALINLISSLKGASTRFVQDDSDKAMPFCMKADFSVRSVDDVKHFFKPLSLQFNKWFFFSRTFNIRPEDYLIISDKGNVCLGVLNGTELGYDSEIIVGDVSLRGKLIVYDNDENQIGWIDSDCTNPRKQSRIPFFLQRALRSQLV</sequence>
<dbReference type="Gene3D" id="2.40.70.10">
    <property type="entry name" value="Acid Proteases"/>
    <property type="match status" value="2"/>
</dbReference>
<dbReference type="PANTHER" id="PTHR13683:SF316">
    <property type="entry name" value="ASPARTYL PROTEASE APCB1"/>
    <property type="match status" value="1"/>
</dbReference>
<dbReference type="InterPro" id="IPR021109">
    <property type="entry name" value="Peptidase_aspartic_dom_sf"/>
</dbReference>
<dbReference type="InterPro" id="IPR032799">
    <property type="entry name" value="TAXi_C"/>
</dbReference>
<accession>A0AAQ3TXS3</accession>
<evidence type="ECO:0000256" key="6">
    <source>
        <dbReference type="PIRSR" id="PIRSR601461-2"/>
    </source>
</evidence>
<dbReference type="Pfam" id="PF14541">
    <property type="entry name" value="TAXi_C"/>
    <property type="match status" value="1"/>
</dbReference>
<dbReference type="GO" id="GO:0004190">
    <property type="term" value="F:aspartic-type endopeptidase activity"/>
    <property type="evidence" value="ECO:0007669"/>
    <property type="project" value="UniProtKB-KW"/>
</dbReference>
<keyword evidence="4 7" id="KW-0378">Hydrolase</keyword>
<organism evidence="10 11">
    <name type="scientific">Paspalum notatum var. saurae</name>
    <dbReference type="NCBI Taxonomy" id="547442"/>
    <lineage>
        <taxon>Eukaryota</taxon>
        <taxon>Viridiplantae</taxon>
        <taxon>Streptophyta</taxon>
        <taxon>Embryophyta</taxon>
        <taxon>Tracheophyta</taxon>
        <taxon>Spermatophyta</taxon>
        <taxon>Magnoliopsida</taxon>
        <taxon>Liliopsida</taxon>
        <taxon>Poales</taxon>
        <taxon>Poaceae</taxon>
        <taxon>PACMAD clade</taxon>
        <taxon>Panicoideae</taxon>
        <taxon>Andropogonodae</taxon>
        <taxon>Paspaleae</taxon>
        <taxon>Paspalinae</taxon>
        <taxon>Paspalum</taxon>
    </lineage>
</organism>
<reference evidence="10 11" key="1">
    <citation type="submission" date="2024-02" db="EMBL/GenBank/DDBJ databases">
        <title>High-quality chromosome-scale genome assembly of Pensacola bahiagrass (Paspalum notatum Flugge var. saurae).</title>
        <authorList>
            <person name="Vega J.M."/>
            <person name="Podio M."/>
            <person name="Orjuela J."/>
            <person name="Siena L.A."/>
            <person name="Pessino S.C."/>
            <person name="Combes M.C."/>
            <person name="Mariac C."/>
            <person name="Albertini E."/>
            <person name="Pupilli F."/>
            <person name="Ortiz J.P.A."/>
            <person name="Leblanc O."/>
        </authorList>
    </citation>
    <scope>NUCLEOTIDE SEQUENCE [LARGE SCALE GENOMIC DNA]</scope>
    <source>
        <strain evidence="10">R1</strain>
        <tissue evidence="10">Leaf</tissue>
    </source>
</reference>
<evidence type="ECO:0000313" key="10">
    <source>
        <dbReference type="EMBL" id="WVZ81616.1"/>
    </source>
</evidence>
<proteinExistence type="inferred from homology"/>
<feature type="region of interest" description="Disordered" evidence="8">
    <location>
        <begin position="1"/>
        <end position="82"/>
    </location>
</feature>
<evidence type="ECO:0000256" key="2">
    <source>
        <dbReference type="ARBA" id="ARBA00022670"/>
    </source>
</evidence>
<dbReference type="PRINTS" id="PR00792">
    <property type="entry name" value="PEPSIN"/>
</dbReference>
<dbReference type="Proteomes" id="UP001341281">
    <property type="component" value="Chromosome 06"/>
</dbReference>
<evidence type="ECO:0000256" key="8">
    <source>
        <dbReference type="SAM" id="MobiDB-lite"/>
    </source>
</evidence>
<dbReference type="PANTHER" id="PTHR13683">
    <property type="entry name" value="ASPARTYL PROTEASES"/>
    <property type="match status" value="1"/>
</dbReference>
<dbReference type="PROSITE" id="PS51767">
    <property type="entry name" value="PEPTIDASE_A1"/>
    <property type="match status" value="1"/>
</dbReference>
<evidence type="ECO:0000256" key="7">
    <source>
        <dbReference type="RuleBase" id="RU000454"/>
    </source>
</evidence>
<evidence type="ECO:0000256" key="4">
    <source>
        <dbReference type="ARBA" id="ARBA00022801"/>
    </source>
</evidence>
<keyword evidence="11" id="KW-1185">Reference proteome</keyword>
<dbReference type="FunFam" id="2.40.70.10:FF:000061">
    <property type="entry name" value="Aspartyl protease APCB1"/>
    <property type="match status" value="1"/>
</dbReference>
<keyword evidence="3 7" id="KW-0064">Aspartyl protease</keyword>
<feature type="active site" evidence="5">
    <location>
        <position position="399"/>
    </location>
</feature>
<name>A0AAQ3TXS3_PASNO</name>
<dbReference type="InterPro" id="IPR032861">
    <property type="entry name" value="TAXi_N"/>
</dbReference>
<comment type="similarity">
    <text evidence="1 7">Belongs to the peptidase A1 family.</text>
</comment>
<keyword evidence="2 7" id="KW-0645">Protease</keyword>
<dbReference type="AlphaFoldDB" id="A0AAQ3TXS3"/>
<feature type="active site" evidence="5">
    <location>
        <position position="202"/>
    </location>
</feature>
<dbReference type="SUPFAM" id="SSF50630">
    <property type="entry name" value="Acid proteases"/>
    <property type="match status" value="1"/>
</dbReference>
<evidence type="ECO:0000256" key="5">
    <source>
        <dbReference type="PIRSR" id="PIRSR601461-1"/>
    </source>
</evidence>
<evidence type="ECO:0000256" key="3">
    <source>
        <dbReference type="ARBA" id="ARBA00022750"/>
    </source>
</evidence>
<evidence type="ECO:0000313" key="11">
    <source>
        <dbReference type="Proteomes" id="UP001341281"/>
    </source>
</evidence>